<gene>
    <name evidence="2" type="ORF">Dsin_022210</name>
</gene>
<reference evidence="2" key="1">
    <citation type="journal article" date="2023" name="Plant J.">
        <title>Genome sequences and population genomics provide insights into the demographic history, inbreeding, and mutation load of two 'living fossil' tree species of Dipteronia.</title>
        <authorList>
            <person name="Feng Y."/>
            <person name="Comes H.P."/>
            <person name="Chen J."/>
            <person name="Zhu S."/>
            <person name="Lu R."/>
            <person name="Zhang X."/>
            <person name="Li P."/>
            <person name="Qiu J."/>
            <person name="Olsen K.M."/>
            <person name="Qiu Y."/>
        </authorList>
    </citation>
    <scope>NUCLEOTIDE SEQUENCE</scope>
    <source>
        <strain evidence="2">NBL</strain>
    </source>
</reference>
<keyword evidence="3" id="KW-1185">Reference proteome</keyword>
<dbReference type="AlphaFoldDB" id="A0AAE0A138"/>
<comment type="caution">
    <text evidence="2">The sequence shown here is derived from an EMBL/GenBank/DDBJ whole genome shotgun (WGS) entry which is preliminary data.</text>
</comment>
<evidence type="ECO:0000313" key="2">
    <source>
        <dbReference type="EMBL" id="KAK3198795.1"/>
    </source>
</evidence>
<dbReference type="Proteomes" id="UP001281410">
    <property type="component" value="Unassembled WGS sequence"/>
</dbReference>
<organism evidence="2 3">
    <name type="scientific">Dipteronia sinensis</name>
    <dbReference type="NCBI Taxonomy" id="43782"/>
    <lineage>
        <taxon>Eukaryota</taxon>
        <taxon>Viridiplantae</taxon>
        <taxon>Streptophyta</taxon>
        <taxon>Embryophyta</taxon>
        <taxon>Tracheophyta</taxon>
        <taxon>Spermatophyta</taxon>
        <taxon>Magnoliopsida</taxon>
        <taxon>eudicotyledons</taxon>
        <taxon>Gunneridae</taxon>
        <taxon>Pentapetalae</taxon>
        <taxon>rosids</taxon>
        <taxon>malvids</taxon>
        <taxon>Sapindales</taxon>
        <taxon>Sapindaceae</taxon>
        <taxon>Hippocastanoideae</taxon>
        <taxon>Acereae</taxon>
        <taxon>Dipteronia</taxon>
    </lineage>
</organism>
<name>A0AAE0A138_9ROSI</name>
<evidence type="ECO:0000313" key="3">
    <source>
        <dbReference type="Proteomes" id="UP001281410"/>
    </source>
</evidence>
<proteinExistence type="predicted"/>
<feature type="region of interest" description="Disordered" evidence="1">
    <location>
        <begin position="227"/>
        <end position="254"/>
    </location>
</feature>
<protein>
    <submittedName>
        <fullName evidence="2">Uncharacterized protein</fullName>
    </submittedName>
</protein>
<dbReference type="EMBL" id="JANJYJ010000007">
    <property type="protein sequence ID" value="KAK3198795.1"/>
    <property type="molecule type" value="Genomic_DNA"/>
</dbReference>
<accession>A0AAE0A138</accession>
<sequence length="814" mass="90220">MRMAPGAYEAGYNSEEYYRDSMDHTRFAINQVENKITDAKIKHIKKNFSIPESVGLRLPSDGELAYNPAGYSVAFHPAFLEMGTRLPLPTYIRRMLREVGVAPAQLNLNGWRILIGMFALWRSRGFLAPTFTEIGHCYSLFSHKSEGDGWWGLACCDKQEGEPLITGLPSSNKEWKQTWFVADGDWGKEFIRSVFNLPGKLTVRAKKMMADLGQDMESRRKKLQIPTGPSLLKKTASSDTEHMPKRSPVGGTSASAVTISEPGAFPPTGIPLVVSAEAPVRGPTLLVDMESYKDTLPELYMRDPRISLNYYVDPLARMYDPRESLITPDTGMQFMCSYWKDMLRSRETSYFGKMSNVDRIRQSQGTLWQIGHKEPLGDGKKIRGQTGEVRGAGGGQDCAVEELKEMLLRSYPDFNFTDFDREVQKAIESRERPKQDPVEDIFTAFAEEVCCTLGAYSGILTLGDKSCLHLGGLCCCTLGAYLGVLTLGDTSCLRLGGLCCCTLGAYLGVLTLGDTSCLRLGGLYCCCSLGAYLGVLTLGDTSCLRLGGLCCCTLGAYLWVLTLRDTSCLRLEGLYCCCTLGAYLGVLTLGDTSCLRLGGLCYCTLGAYLGVLTLRDTSCLRLGGLCCCTLGAYLGVLTLGDTSCLRLGGLCCCTLGAYLEVLTLGDTSCLRLGGLLLLHSWCLSRGLDPRRYIVPPLRRSLFLHSWCLSRGLDPRRYIVPPLRWSLSLHSWCLSRGLDPQRYIVRSLRRSLLLHCWCLSRGLDPRRYIVPPLMRSLLLHSWCLSRGLDPRRYIVPPPSAMFLLLVFQNSLTKKS</sequence>
<evidence type="ECO:0000256" key="1">
    <source>
        <dbReference type="SAM" id="MobiDB-lite"/>
    </source>
</evidence>